<evidence type="ECO:0000259" key="4">
    <source>
        <dbReference type="PROSITE" id="PS51192"/>
    </source>
</evidence>
<accession>B5YP65</accession>
<dbReference type="eggNOG" id="KOG0384">
    <property type="taxonomic scope" value="Eukaryota"/>
</dbReference>
<dbReference type="InterPro" id="IPR027417">
    <property type="entry name" value="P-loop_NTPase"/>
</dbReference>
<feature type="domain" description="Helicase C-terminal" evidence="5">
    <location>
        <begin position="205"/>
        <end position="338"/>
    </location>
</feature>
<dbReference type="InterPro" id="IPR049730">
    <property type="entry name" value="SNF2/RAD54-like_C"/>
</dbReference>
<dbReference type="Pfam" id="PF00176">
    <property type="entry name" value="SNF2-rel_dom"/>
    <property type="match status" value="1"/>
</dbReference>
<dbReference type="GO" id="GO:0016787">
    <property type="term" value="F:hydrolase activity"/>
    <property type="evidence" value="ECO:0007669"/>
    <property type="project" value="UniProtKB-KW"/>
</dbReference>
<dbReference type="PaxDb" id="35128-Thaps35501"/>
<dbReference type="PANTHER" id="PTHR45623:SF11">
    <property type="entry name" value="KISMET, ISOFORM C"/>
    <property type="match status" value="1"/>
</dbReference>
<evidence type="ECO:0000256" key="1">
    <source>
        <dbReference type="ARBA" id="ARBA00004123"/>
    </source>
</evidence>
<dbReference type="AlphaFoldDB" id="B5YP65"/>
<protein>
    <submittedName>
        <fullName evidence="6">Uncharacterized protein</fullName>
    </submittedName>
</protein>
<dbReference type="InterPro" id="IPR000330">
    <property type="entry name" value="SNF2_N"/>
</dbReference>
<dbReference type="HOGENOM" id="CLU_000315_17_11_1"/>
<dbReference type="PANTHER" id="PTHR45623">
    <property type="entry name" value="CHROMODOMAIN-HELICASE-DNA-BINDING PROTEIN 3-RELATED-RELATED"/>
    <property type="match status" value="1"/>
</dbReference>
<dbReference type="Pfam" id="PF00271">
    <property type="entry name" value="Helicase_C"/>
    <property type="match status" value="1"/>
</dbReference>
<dbReference type="KEGG" id="tps:THAPS_35501"/>
<dbReference type="Gene3D" id="3.40.50.300">
    <property type="entry name" value="P-loop containing nucleotide triphosphate hydrolases"/>
    <property type="match status" value="1"/>
</dbReference>
<dbReference type="STRING" id="35128.B5YP65"/>
<comment type="subcellular location">
    <subcellularLocation>
        <location evidence="1">Nucleus</location>
    </subcellularLocation>
</comment>
<gene>
    <name evidence="6" type="ORF">THAPS_35501</name>
</gene>
<reference evidence="6 7" key="1">
    <citation type="journal article" date="2004" name="Science">
        <title>The genome of the diatom Thalassiosira pseudonana: ecology, evolution, and metabolism.</title>
        <authorList>
            <person name="Armbrust E.V."/>
            <person name="Berges J.A."/>
            <person name="Bowler C."/>
            <person name="Green B.R."/>
            <person name="Martinez D."/>
            <person name="Putnam N.H."/>
            <person name="Zhou S."/>
            <person name="Allen A.E."/>
            <person name="Apt K.E."/>
            <person name="Bechner M."/>
            <person name="Brzezinski M.A."/>
            <person name="Chaal B.K."/>
            <person name="Chiovitti A."/>
            <person name="Davis A.K."/>
            <person name="Demarest M.S."/>
            <person name="Detter J.C."/>
            <person name="Glavina T."/>
            <person name="Goodstein D."/>
            <person name="Hadi M.Z."/>
            <person name="Hellsten U."/>
            <person name="Hildebrand M."/>
            <person name="Jenkins B.D."/>
            <person name="Jurka J."/>
            <person name="Kapitonov V.V."/>
            <person name="Kroger N."/>
            <person name="Lau W.W."/>
            <person name="Lane T.W."/>
            <person name="Larimer F.W."/>
            <person name="Lippmeier J.C."/>
            <person name="Lucas S."/>
            <person name="Medina M."/>
            <person name="Montsant A."/>
            <person name="Obornik M."/>
            <person name="Parker M.S."/>
            <person name="Palenik B."/>
            <person name="Pazour G.J."/>
            <person name="Richardson P.M."/>
            <person name="Rynearson T.A."/>
            <person name="Saito M.A."/>
            <person name="Schwartz D.C."/>
            <person name="Thamatrakoln K."/>
            <person name="Valentin K."/>
            <person name="Vardi A."/>
            <person name="Wilkerson F.P."/>
            <person name="Rokhsar D.S."/>
        </authorList>
    </citation>
    <scope>NUCLEOTIDE SEQUENCE [LARGE SCALE GENOMIC DNA]</scope>
    <source>
        <strain evidence="6 7">CCMP1335</strain>
    </source>
</reference>
<evidence type="ECO:0000259" key="5">
    <source>
        <dbReference type="PROSITE" id="PS51194"/>
    </source>
</evidence>
<dbReference type="GeneID" id="7446164"/>
<name>B5YP65_THAPS</name>
<dbReference type="InParanoid" id="B5YP65"/>
<organism evidence="6 7">
    <name type="scientific">Thalassiosira pseudonana</name>
    <name type="common">Marine diatom</name>
    <name type="synonym">Cyclotella nana</name>
    <dbReference type="NCBI Taxonomy" id="35128"/>
    <lineage>
        <taxon>Eukaryota</taxon>
        <taxon>Sar</taxon>
        <taxon>Stramenopiles</taxon>
        <taxon>Ochrophyta</taxon>
        <taxon>Bacillariophyta</taxon>
        <taxon>Coscinodiscophyceae</taxon>
        <taxon>Thalassiosirophycidae</taxon>
        <taxon>Thalassiosirales</taxon>
        <taxon>Thalassiosiraceae</taxon>
        <taxon>Thalassiosira</taxon>
    </lineage>
</organism>
<dbReference type="InterPro" id="IPR014001">
    <property type="entry name" value="Helicase_ATP-bd"/>
</dbReference>
<dbReference type="InterPro" id="IPR001650">
    <property type="entry name" value="Helicase_C-like"/>
</dbReference>
<dbReference type="Gene3D" id="3.40.50.10810">
    <property type="entry name" value="Tandem AAA-ATPase domain"/>
    <property type="match status" value="1"/>
</dbReference>
<evidence type="ECO:0000313" key="6">
    <source>
        <dbReference type="EMBL" id="ACI64403.1"/>
    </source>
</evidence>
<keyword evidence="3" id="KW-0539">Nucleus</keyword>
<keyword evidence="7" id="KW-1185">Reference proteome</keyword>
<sequence>MLVCDDFWELGAIDWEIMVVDEAHRLKNHNSKLATNLRDDRFRFNQCLLLTGTPIQNNMQELWTLLNFINPDGFEDVDEFMEQYGDIRSKEKVDELHETIRPFILRRLKEDVEKSVPPKEETLIEVELTVLQKQYYRALYEKNLKFLHRGKKPLDGPSINNLAMQLRKCCNHPFLLTGVESEVRLQQPNKEIVDLMVEASGKLVLLDKLLPRLKADGHRILLFSQFKIMLDLIEDYLILRGFKSERIDGSITGLKRQAAIDRYQSKGDNGRENPFIMLLSTRAGGVGINLTAADTCIIFDSDWNPQNDLQAQARCHRIGQTKNVKIYRLLTRKTYEMQ</sequence>
<dbReference type="GO" id="GO:0005634">
    <property type="term" value="C:nucleus"/>
    <property type="evidence" value="ECO:0007669"/>
    <property type="project" value="UniProtKB-SubCell"/>
</dbReference>
<dbReference type="PROSITE" id="PS51192">
    <property type="entry name" value="HELICASE_ATP_BIND_1"/>
    <property type="match status" value="1"/>
</dbReference>
<reference evidence="6 7" key="2">
    <citation type="journal article" date="2008" name="Nature">
        <title>The Phaeodactylum genome reveals the evolutionary history of diatom genomes.</title>
        <authorList>
            <person name="Bowler C."/>
            <person name="Allen A.E."/>
            <person name="Badger J.H."/>
            <person name="Grimwood J."/>
            <person name="Jabbari K."/>
            <person name="Kuo A."/>
            <person name="Maheswari U."/>
            <person name="Martens C."/>
            <person name="Maumus F."/>
            <person name="Otillar R.P."/>
            <person name="Rayko E."/>
            <person name="Salamov A."/>
            <person name="Vandepoele K."/>
            <person name="Beszteri B."/>
            <person name="Gruber A."/>
            <person name="Heijde M."/>
            <person name="Katinka M."/>
            <person name="Mock T."/>
            <person name="Valentin K."/>
            <person name="Verret F."/>
            <person name="Berges J.A."/>
            <person name="Brownlee C."/>
            <person name="Cadoret J.P."/>
            <person name="Chiovitti A."/>
            <person name="Choi C.J."/>
            <person name="Coesel S."/>
            <person name="De Martino A."/>
            <person name="Detter J.C."/>
            <person name="Durkin C."/>
            <person name="Falciatore A."/>
            <person name="Fournet J."/>
            <person name="Haruta M."/>
            <person name="Huysman M.J."/>
            <person name="Jenkins B.D."/>
            <person name="Jiroutova K."/>
            <person name="Jorgensen R.E."/>
            <person name="Joubert Y."/>
            <person name="Kaplan A."/>
            <person name="Kroger N."/>
            <person name="Kroth P.G."/>
            <person name="La Roche J."/>
            <person name="Lindquist E."/>
            <person name="Lommer M."/>
            <person name="Martin-Jezequel V."/>
            <person name="Lopez P.J."/>
            <person name="Lucas S."/>
            <person name="Mangogna M."/>
            <person name="McGinnis K."/>
            <person name="Medlin L.K."/>
            <person name="Montsant A."/>
            <person name="Oudot-Le Secq M.P."/>
            <person name="Napoli C."/>
            <person name="Obornik M."/>
            <person name="Parker M.S."/>
            <person name="Petit J.L."/>
            <person name="Porcel B.M."/>
            <person name="Poulsen N."/>
            <person name="Robison M."/>
            <person name="Rychlewski L."/>
            <person name="Rynearson T.A."/>
            <person name="Schmutz J."/>
            <person name="Shapiro H."/>
            <person name="Siaut M."/>
            <person name="Stanley M."/>
            <person name="Sussman M.R."/>
            <person name="Taylor A.R."/>
            <person name="Vardi A."/>
            <person name="von Dassow P."/>
            <person name="Vyverman W."/>
            <person name="Willis A."/>
            <person name="Wyrwicz L.S."/>
            <person name="Rokhsar D.S."/>
            <person name="Weissenbach J."/>
            <person name="Armbrust E.V."/>
            <person name="Green B.R."/>
            <person name="Van de Peer Y."/>
            <person name="Grigoriev I.V."/>
        </authorList>
    </citation>
    <scope>NUCLEOTIDE SEQUENCE [LARGE SCALE GENOMIC DNA]</scope>
    <source>
        <strain evidence="6 7">CCMP1335</strain>
    </source>
</reference>
<dbReference type="EMBL" id="CP001160">
    <property type="protein sequence ID" value="ACI64403.1"/>
    <property type="molecule type" value="Genomic_DNA"/>
</dbReference>
<evidence type="ECO:0000256" key="3">
    <source>
        <dbReference type="ARBA" id="ARBA00023242"/>
    </source>
</evidence>
<dbReference type="InterPro" id="IPR038718">
    <property type="entry name" value="SNF2-like_sf"/>
</dbReference>
<dbReference type="Proteomes" id="UP000001449">
    <property type="component" value="Chromosome 7"/>
</dbReference>
<proteinExistence type="predicted"/>
<dbReference type="GO" id="GO:0005524">
    <property type="term" value="F:ATP binding"/>
    <property type="evidence" value="ECO:0007669"/>
    <property type="project" value="InterPro"/>
</dbReference>
<dbReference type="CDD" id="cd18793">
    <property type="entry name" value="SF2_C_SNF"/>
    <property type="match status" value="1"/>
</dbReference>
<evidence type="ECO:0000256" key="2">
    <source>
        <dbReference type="ARBA" id="ARBA00022801"/>
    </source>
</evidence>
<dbReference type="SUPFAM" id="SSF52540">
    <property type="entry name" value="P-loop containing nucleoside triphosphate hydrolases"/>
    <property type="match status" value="2"/>
</dbReference>
<evidence type="ECO:0000313" key="7">
    <source>
        <dbReference type="Proteomes" id="UP000001449"/>
    </source>
</evidence>
<keyword evidence="2" id="KW-0378">Hydrolase</keyword>
<feature type="domain" description="Helicase ATP-binding" evidence="4">
    <location>
        <begin position="1"/>
        <end position="72"/>
    </location>
</feature>
<dbReference type="OMA" id="ITCELVE"/>
<dbReference type="SMART" id="SM00490">
    <property type="entry name" value="HELICc"/>
    <property type="match status" value="1"/>
</dbReference>
<dbReference type="RefSeq" id="XP_002295686.1">
    <property type="nucleotide sequence ID" value="XM_002295650.1"/>
</dbReference>
<dbReference type="PROSITE" id="PS51194">
    <property type="entry name" value="HELICASE_CTER"/>
    <property type="match status" value="1"/>
</dbReference>